<dbReference type="SUPFAM" id="SSF52540">
    <property type="entry name" value="P-loop containing nucleoside triphosphate hydrolases"/>
    <property type="match status" value="1"/>
</dbReference>
<sequence>MLEALRNRARMLGDLLRPAAKKSRTLVELRRRFSGRRRRVRLAEGRAGGVNPANVVWIFGSGRSGSTWLRRMMGEMPKHKVWEEPMVGALFGDFYSRAPKENLRSADYVMGDPIRKGWTHSVRNFVLDGAGYSNPKLKPDEYLVVKEPNGSVGAPILMEALPESRMVVLIRDPRDVVASMLDAAGEGGWHRERFGRGAVGRRALADRKPEAFVRLRTRTYMQGVGAALRAFEAHTGKKTLVRYEDLVADTPATMRRVYSDLGIPAGGADLDRVVAKHAWENVPKEEKGAGKFYRKGTPGGWREDLTPDQAALVGEMAAPVIERFYAEGKSTGS</sequence>
<dbReference type="RefSeq" id="WP_166178188.1">
    <property type="nucleotide sequence ID" value="NZ_CP045119.1"/>
</dbReference>
<evidence type="ECO:0008006" key="3">
    <source>
        <dbReference type="Google" id="ProtNLM"/>
    </source>
</evidence>
<dbReference type="GO" id="GO:0001517">
    <property type="term" value="F:N-acetylglucosamine 6-O-sulfotransferase activity"/>
    <property type="evidence" value="ECO:0007669"/>
    <property type="project" value="TreeGrafter"/>
</dbReference>
<proteinExistence type="predicted"/>
<name>A0A6G8QCQ7_9ACTN</name>
<evidence type="ECO:0000313" key="2">
    <source>
        <dbReference type="Proteomes" id="UP000501452"/>
    </source>
</evidence>
<dbReference type="PANTHER" id="PTHR10704">
    <property type="entry name" value="CARBOHYDRATE SULFOTRANSFERASE"/>
    <property type="match status" value="1"/>
</dbReference>
<dbReference type="Gene3D" id="3.40.50.300">
    <property type="entry name" value="P-loop containing nucleotide triphosphate hydrolases"/>
    <property type="match status" value="1"/>
</dbReference>
<dbReference type="InterPro" id="IPR027417">
    <property type="entry name" value="P-loop_NTPase"/>
</dbReference>
<keyword evidence="2" id="KW-1185">Reference proteome</keyword>
<evidence type="ECO:0000313" key="1">
    <source>
        <dbReference type="EMBL" id="QIN84222.1"/>
    </source>
</evidence>
<protein>
    <recommendedName>
        <fullName evidence="3">Sulfotransferase</fullName>
    </recommendedName>
</protein>
<accession>A0A6G8QCQ7</accession>
<dbReference type="KEGG" id="rub:GBA63_17350"/>
<dbReference type="GO" id="GO:0006790">
    <property type="term" value="P:sulfur compound metabolic process"/>
    <property type="evidence" value="ECO:0007669"/>
    <property type="project" value="TreeGrafter"/>
</dbReference>
<dbReference type="EMBL" id="CP045119">
    <property type="protein sequence ID" value="QIN84222.1"/>
    <property type="molecule type" value="Genomic_DNA"/>
</dbReference>
<dbReference type="PANTHER" id="PTHR10704:SF44">
    <property type="entry name" value="LD35051P-RELATED"/>
    <property type="match status" value="1"/>
</dbReference>
<dbReference type="Proteomes" id="UP000501452">
    <property type="component" value="Chromosome"/>
</dbReference>
<dbReference type="InterPro" id="IPR051135">
    <property type="entry name" value="Gal/GlcNAc/GalNAc_ST"/>
</dbReference>
<dbReference type="Pfam" id="PF13469">
    <property type="entry name" value="Sulfotransfer_3"/>
    <property type="match status" value="1"/>
</dbReference>
<dbReference type="GO" id="GO:0006044">
    <property type="term" value="P:N-acetylglucosamine metabolic process"/>
    <property type="evidence" value="ECO:0007669"/>
    <property type="project" value="TreeGrafter"/>
</dbReference>
<gene>
    <name evidence="1" type="ORF">GBA63_17350</name>
</gene>
<dbReference type="AlphaFoldDB" id="A0A6G8QCQ7"/>
<reference evidence="1 2" key="1">
    <citation type="submission" date="2019-10" db="EMBL/GenBank/DDBJ databases">
        <title>Rubrobacter sp nov SCSIO 52090 isolated from a deep-sea sediment in the South China Sea.</title>
        <authorList>
            <person name="Chen R.W."/>
        </authorList>
    </citation>
    <scope>NUCLEOTIDE SEQUENCE [LARGE SCALE GENOMIC DNA]</scope>
    <source>
        <strain evidence="1 2">SCSIO 52909</strain>
    </source>
</reference>
<organism evidence="1 2">
    <name type="scientific">Rubrobacter tropicus</name>
    <dbReference type="NCBI Taxonomy" id="2653851"/>
    <lineage>
        <taxon>Bacteria</taxon>
        <taxon>Bacillati</taxon>
        <taxon>Actinomycetota</taxon>
        <taxon>Rubrobacteria</taxon>
        <taxon>Rubrobacterales</taxon>
        <taxon>Rubrobacteraceae</taxon>
        <taxon>Rubrobacter</taxon>
    </lineage>
</organism>